<evidence type="ECO:0000313" key="5">
    <source>
        <dbReference type="EMBL" id="GFN86167.1"/>
    </source>
</evidence>
<dbReference type="InterPro" id="IPR010977">
    <property type="entry name" value="Aromatic_deC"/>
</dbReference>
<dbReference type="GO" id="GO:0005737">
    <property type="term" value="C:cytoplasm"/>
    <property type="evidence" value="ECO:0007669"/>
    <property type="project" value="TreeGrafter"/>
</dbReference>
<dbReference type="EMBL" id="BLXT01001499">
    <property type="protein sequence ID" value="GFN86167.1"/>
    <property type="molecule type" value="Genomic_DNA"/>
</dbReference>
<dbReference type="InterPro" id="IPR002129">
    <property type="entry name" value="PyrdxlP-dep_de-COase"/>
</dbReference>
<organism evidence="5 6">
    <name type="scientific">Plakobranchus ocellatus</name>
    <dbReference type="NCBI Taxonomy" id="259542"/>
    <lineage>
        <taxon>Eukaryota</taxon>
        <taxon>Metazoa</taxon>
        <taxon>Spiralia</taxon>
        <taxon>Lophotrochozoa</taxon>
        <taxon>Mollusca</taxon>
        <taxon>Gastropoda</taxon>
        <taxon>Heterobranchia</taxon>
        <taxon>Euthyneura</taxon>
        <taxon>Panpulmonata</taxon>
        <taxon>Sacoglossa</taxon>
        <taxon>Placobranchoidea</taxon>
        <taxon>Plakobranchidae</taxon>
        <taxon>Plakobranchus</taxon>
    </lineage>
</organism>
<keyword evidence="4" id="KW-0456">Lyase</keyword>
<dbReference type="GO" id="GO:0016831">
    <property type="term" value="F:carboxy-lyase activity"/>
    <property type="evidence" value="ECO:0007669"/>
    <property type="project" value="UniProtKB-KW"/>
</dbReference>
<gene>
    <name evidence="5" type="ORF">PoB_001267300</name>
</gene>
<evidence type="ECO:0000256" key="2">
    <source>
        <dbReference type="ARBA" id="ARBA00022793"/>
    </source>
</evidence>
<dbReference type="GO" id="GO:0019752">
    <property type="term" value="P:carboxylic acid metabolic process"/>
    <property type="evidence" value="ECO:0007669"/>
    <property type="project" value="InterPro"/>
</dbReference>
<dbReference type="GO" id="GO:0030170">
    <property type="term" value="F:pyridoxal phosphate binding"/>
    <property type="evidence" value="ECO:0007669"/>
    <property type="project" value="InterPro"/>
</dbReference>
<dbReference type="Pfam" id="PF00282">
    <property type="entry name" value="Pyridoxal_deC"/>
    <property type="match status" value="1"/>
</dbReference>
<evidence type="ECO:0000313" key="6">
    <source>
        <dbReference type="Proteomes" id="UP000735302"/>
    </source>
</evidence>
<dbReference type="PANTHER" id="PTHR11999">
    <property type="entry name" value="GROUP II PYRIDOXAL-5-PHOSPHATE DECARBOXYLASE"/>
    <property type="match status" value="1"/>
</dbReference>
<dbReference type="PANTHER" id="PTHR11999:SF70">
    <property type="entry name" value="MIP05841P"/>
    <property type="match status" value="1"/>
</dbReference>
<evidence type="ECO:0000256" key="3">
    <source>
        <dbReference type="ARBA" id="ARBA00022898"/>
    </source>
</evidence>
<evidence type="ECO:0000256" key="1">
    <source>
        <dbReference type="ARBA" id="ARBA00001933"/>
    </source>
</evidence>
<dbReference type="AlphaFoldDB" id="A0AAV3YVA6"/>
<evidence type="ECO:0000256" key="4">
    <source>
        <dbReference type="RuleBase" id="RU000382"/>
    </source>
</evidence>
<protein>
    <submittedName>
        <fullName evidence="5">Dopa decarboxylase</fullName>
    </submittedName>
</protein>
<sequence length="60" mass="6627">VSNPAGTELEVVMMDWLGKMLQLPKEFLFSESDKGGGIIQVTKRFGFSVEPVHNKVISGF</sequence>
<keyword evidence="2" id="KW-0210">Decarboxylase</keyword>
<comment type="caution">
    <text evidence="5">The sequence shown here is derived from an EMBL/GenBank/DDBJ whole genome shotgun (WGS) entry which is preliminary data.</text>
</comment>
<dbReference type="Gene3D" id="3.40.640.10">
    <property type="entry name" value="Type I PLP-dependent aspartate aminotransferase-like (Major domain)"/>
    <property type="match status" value="1"/>
</dbReference>
<comment type="cofactor">
    <cofactor evidence="1 4">
        <name>pyridoxal 5'-phosphate</name>
        <dbReference type="ChEBI" id="CHEBI:597326"/>
    </cofactor>
</comment>
<dbReference type="InterPro" id="IPR015421">
    <property type="entry name" value="PyrdxlP-dep_Trfase_major"/>
</dbReference>
<accession>A0AAV3YVA6</accession>
<dbReference type="Proteomes" id="UP000735302">
    <property type="component" value="Unassembled WGS sequence"/>
</dbReference>
<keyword evidence="3 4" id="KW-0663">Pyridoxal phosphate</keyword>
<keyword evidence="6" id="KW-1185">Reference proteome</keyword>
<feature type="non-terminal residue" evidence="5">
    <location>
        <position position="1"/>
    </location>
</feature>
<dbReference type="GO" id="GO:0006520">
    <property type="term" value="P:amino acid metabolic process"/>
    <property type="evidence" value="ECO:0007669"/>
    <property type="project" value="InterPro"/>
</dbReference>
<reference evidence="5 6" key="1">
    <citation type="journal article" date="2021" name="Elife">
        <title>Chloroplast acquisition without the gene transfer in kleptoplastic sea slugs, Plakobranchus ocellatus.</title>
        <authorList>
            <person name="Maeda T."/>
            <person name="Takahashi S."/>
            <person name="Yoshida T."/>
            <person name="Shimamura S."/>
            <person name="Takaki Y."/>
            <person name="Nagai Y."/>
            <person name="Toyoda A."/>
            <person name="Suzuki Y."/>
            <person name="Arimoto A."/>
            <person name="Ishii H."/>
            <person name="Satoh N."/>
            <person name="Nishiyama T."/>
            <person name="Hasebe M."/>
            <person name="Maruyama T."/>
            <person name="Minagawa J."/>
            <person name="Obokata J."/>
            <person name="Shigenobu S."/>
        </authorList>
    </citation>
    <scope>NUCLEOTIDE SEQUENCE [LARGE SCALE GENOMIC DNA]</scope>
</reference>
<comment type="similarity">
    <text evidence="4">Belongs to the group II decarboxylase family.</text>
</comment>
<name>A0AAV3YVA6_9GAST</name>
<dbReference type="PRINTS" id="PR00800">
    <property type="entry name" value="YHDCRBOXLASE"/>
</dbReference>
<proteinExistence type="inferred from homology"/>